<name>A0ABS0L3L4_9BACT</name>
<sequence>MNPLARVRAWFGLRQDQLAVYLGVSPSLVQGIESGRRRLTSGVTQALLPLLQLLPADYSSTAEVTTPVLALPAGLPGPEAVELDFRRRTCLQQAAGLRQEADKLTRQARAAARWAQALPTLLATYPAPPCRRRC</sequence>
<evidence type="ECO:0000259" key="1">
    <source>
        <dbReference type="PROSITE" id="PS50943"/>
    </source>
</evidence>
<protein>
    <submittedName>
        <fullName evidence="2">Helix-turn-helix transcriptional regulator</fullName>
    </submittedName>
</protein>
<dbReference type="EMBL" id="JADWYK010000008">
    <property type="protein sequence ID" value="MBG8554689.1"/>
    <property type="molecule type" value="Genomic_DNA"/>
</dbReference>
<comment type="caution">
    <text evidence="2">The sequence shown here is derived from an EMBL/GenBank/DDBJ whole genome shotgun (WGS) entry which is preliminary data.</text>
</comment>
<keyword evidence="3" id="KW-1185">Reference proteome</keyword>
<dbReference type="Proteomes" id="UP000601099">
    <property type="component" value="Unassembled WGS sequence"/>
</dbReference>
<proteinExistence type="predicted"/>
<organism evidence="2 3">
    <name type="scientific">Hymenobacter guriensis</name>
    <dbReference type="NCBI Taxonomy" id="2793065"/>
    <lineage>
        <taxon>Bacteria</taxon>
        <taxon>Pseudomonadati</taxon>
        <taxon>Bacteroidota</taxon>
        <taxon>Cytophagia</taxon>
        <taxon>Cytophagales</taxon>
        <taxon>Hymenobacteraceae</taxon>
        <taxon>Hymenobacter</taxon>
    </lineage>
</organism>
<accession>A0ABS0L3L4</accession>
<dbReference type="CDD" id="cd00093">
    <property type="entry name" value="HTH_XRE"/>
    <property type="match status" value="1"/>
</dbReference>
<reference evidence="2 3" key="1">
    <citation type="submission" date="2020-11" db="EMBL/GenBank/DDBJ databases">
        <title>Hymenobacter sp.</title>
        <authorList>
            <person name="Kim M.K."/>
        </authorList>
    </citation>
    <scope>NUCLEOTIDE SEQUENCE [LARGE SCALE GENOMIC DNA]</scope>
    <source>
        <strain evidence="2 3">BT594</strain>
    </source>
</reference>
<dbReference type="Pfam" id="PF13560">
    <property type="entry name" value="HTH_31"/>
    <property type="match status" value="1"/>
</dbReference>
<dbReference type="InterPro" id="IPR001387">
    <property type="entry name" value="Cro/C1-type_HTH"/>
</dbReference>
<gene>
    <name evidence="2" type="ORF">I5L79_14125</name>
</gene>
<dbReference type="InterPro" id="IPR010982">
    <property type="entry name" value="Lambda_DNA-bd_dom_sf"/>
</dbReference>
<feature type="domain" description="HTH cro/C1-type" evidence="1">
    <location>
        <begin position="12"/>
        <end position="58"/>
    </location>
</feature>
<evidence type="ECO:0000313" key="3">
    <source>
        <dbReference type="Proteomes" id="UP000601099"/>
    </source>
</evidence>
<dbReference type="SMART" id="SM00530">
    <property type="entry name" value="HTH_XRE"/>
    <property type="match status" value="1"/>
</dbReference>
<evidence type="ECO:0000313" key="2">
    <source>
        <dbReference type="EMBL" id="MBG8554689.1"/>
    </source>
</evidence>
<dbReference type="SUPFAM" id="SSF47413">
    <property type="entry name" value="lambda repressor-like DNA-binding domains"/>
    <property type="match status" value="1"/>
</dbReference>
<dbReference type="PROSITE" id="PS50943">
    <property type="entry name" value="HTH_CROC1"/>
    <property type="match status" value="1"/>
</dbReference>
<dbReference type="Gene3D" id="1.10.260.40">
    <property type="entry name" value="lambda repressor-like DNA-binding domains"/>
    <property type="match status" value="1"/>
</dbReference>
<dbReference type="RefSeq" id="WP_196955705.1">
    <property type="nucleotide sequence ID" value="NZ_JADWYK010000008.1"/>
</dbReference>